<dbReference type="PANTHER" id="PTHR30451:SF5">
    <property type="entry name" value="SLR0019 PROTEIN"/>
    <property type="match status" value="1"/>
</dbReference>
<dbReference type="InterPro" id="IPR025949">
    <property type="entry name" value="PapC-like_C"/>
</dbReference>
<gene>
    <name evidence="2" type="ORF">ACFFIC_10470</name>
</gene>
<name>A0ABV6IQT0_9PROT</name>
<evidence type="ECO:0000313" key="3">
    <source>
        <dbReference type="Proteomes" id="UP001589789"/>
    </source>
</evidence>
<organism evidence="2 3">
    <name type="scientific">Muricoccus vinaceus</name>
    <dbReference type="NCBI Taxonomy" id="424704"/>
    <lineage>
        <taxon>Bacteria</taxon>
        <taxon>Pseudomonadati</taxon>
        <taxon>Pseudomonadota</taxon>
        <taxon>Alphaproteobacteria</taxon>
        <taxon>Acetobacterales</taxon>
        <taxon>Roseomonadaceae</taxon>
        <taxon>Muricoccus</taxon>
    </lineage>
</organism>
<dbReference type="Gene3D" id="2.60.40.3110">
    <property type="match status" value="1"/>
</dbReference>
<dbReference type="PANTHER" id="PTHR30451">
    <property type="entry name" value="OUTER MEMBRANE USHER PROTEIN"/>
    <property type="match status" value="1"/>
</dbReference>
<protein>
    <submittedName>
        <fullName evidence="2">Fimbria/pilus outer membrane usher protein</fullName>
    </submittedName>
</protein>
<dbReference type="Gene3D" id="2.60.40.2610">
    <property type="entry name" value="Outer membrane usher protein FimD, plug domain"/>
    <property type="match status" value="1"/>
</dbReference>
<reference evidence="2 3" key="1">
    <citation type="submission" date="2024-09" db="EMBL/GenBank/DDBJ databases">
        <authorList>
            <person name="Sun Q."/>
            <person name="Mori K."/>
        </authorList>
    </citation>
    <scope>NUCLEOTIDE SEQUENCE [LARGE SCALE GENOMIC DNA]</scope>
    <source>
        <strain evidence="2 3">CCM 7468</strain>
    </source>
</reference>
<evidence type="ECO:0000259" key="1">
    <source>
        <dbReference type="Pfam" id="PF13953"/>
    </source>
</evidence>
<dbReference type="Gene3D" id="2.60.40.2070">
    <property type="match status" value="1"/>
</dbReference>
<dbReference type="EMBL" id="JBHLVZ010000019">
    <property type="protein sequence ID" value="MFC0385970.1"/>
    <property type="molecule type" value="Genomic_DNA"/>
</dbReference>
<dbReference type="RefSeq" id="WP_377050111.1">
    <property type="nucleotide sequence ID" value="NZ_JBHLVZ010000019.1"/>
</dbReference>
<dbReference type="InterPro" id="IPR042186">
    <property type="entry name" value="FimD_plug_dom"/>
</dbReference>
<proteinExistence type="predicted"/>
<evidence type="ECO:0000313" key="2">
    <source>
        <dbReference type="EMBL" id="MFC0385970.1"/>
    </source>
</evidence>
<dbReference type="Pfam" id="PF00577">
    <property type="entry name" value="Usher"/>
    <property type="match status" value="1"/>
</dbReference>
<accession>A0ABV6IQT0</accession>
<dbReference type="InterPro" id="IPR000015">
    <property type="entry name" value="Fimb_usher"/>
</dbReference>
<dbReference type="Proteomes" id="UP001589789">
    <property type="component" value="Unassembled WGS sequence"/>
</dbReference>
<dbReference type="Pfam" id="PF13953">
    <property type="entry name" value="PapC_C"/>
    <property type="match status" value="1"/>
</dbReference>
<dbReference type="InterPro" id="IPR043142">
    <property type="entry name" value="PapC-like_C_sf"/>
</dbReference>
<comment type="caution">
    <text evidence="2">The sequence shown here is derived from an EMBL/GenBank/DDBJ whole genome shotgun (WGS) entry which is preliminary data.</text>
</comment>
<keyword evidence="3" id="KW-1185">Reference proteome</keyword>
<sequence>MFAAVMIGWGARPCSATNGDRALLLGVTVNGNPAGVVTDFVERGGRLFVRRSDLEAIGVTLGATGVRDRADTEMLPLDGWPSLSHRFDERSQTIDLAVPDTLLRPTRIRHAAGAMASDLPVESGWGAVLNYDLFGTSLGPRNFAQFLLDGRVFTPHGVAVTSILGRLGPSLYGDSITRLESNWVLWNPDSMLKARIGDVLGRGLSWTRPVRIGGVQIGTDFAARPDLVTFPTPTFAGSVAVPSSVDVLVNGVRLLTHDVQPGPFEVRQLPIVTGAGEVSVVTRDSTGQDVRRTLPIYASTAMLASGLSSFSAEVGVVRLSYGLLSDDYRAPAGSVTYRRGLFDHLTAEIHAEGTTGVGSGIDRRQRTGRVAMAGGGLIVAAPHLGALSLGLAGSASENGRNAALATVAAERISPGFSVSVSAQATTRGFADTAAAFGDPFPRVSIRGSVGWTIEGIGTFGMAYAGLWRDAAAVQAVGAGTFGHSTRPIGAATGFDVLSLLPAQRVSVLSASFSRPVLGEWAYLYVNAFRDFGGSTGVMAGISISIGPRATVGASASAGRGQTYAAVQASQGVVEVGDLGWQAQAARGDLERQFGLTEYKSPWGRVTTGVDRTGRQTAVRAGVQGALAFVGGNIFAANTLRDSFAVVDTGGEKGVGVLHENRLIGRTDGSGQALVPNLRSFEANRLAIDPSDVPIDADALVTSRLVRPRDRSGVMVRFPVTRSRGALLRLVDATGMPLPVGATVSLQGHGAEGGMAAGAPVGFGGEAYLTALTPWNRIEVTLPDGARCFAEFGFAERKGELPVIGAVPCRAAAGTSP</sequence>
<feature type="domain" description="PapC-like C-terminal" evidence="1">
    <location>
        <begin position="726"/>
        <end position="791"/>
    </location>
</feature>